<evidence type="ECO:0000313" key="4">
    <source>
        <dbReference type="Proteomes" id="UP000184267"/>
    </source>
</evidence>
<gene>
    <name evidence="3" type="ORF">TRAPUB_2583</name>
    <name evidence="2" type="ORF">TRAPUB_2960</name>
    <name evidence="1" type="ORF">TRAPUB_2962</name>
</gene>
<keyword evidence="4" id="KW-1185">Reference proteome</keyword>
<dbReference type="OrthoDB" id="2738120at2759"/>
<protein>
    <submittedName>
        <fullName evidence="3">Uncharacterized protein</fullName>
    </submittedName>
</protein>
<reference evidence="3 4" key="1">
    <citation type="submission" date="2016-10" db="EMBL/GenBank/DDBJ databases">
        <title>Genome sequence of the basidiomycete white-rot fungus Trametes pubescens.</title>
        <authorList>
            <person name="Makela M.R."/>
            <person name="Granchi Z."/>
            <person name="Peng M."/>
            <person name="De Vries R.P."/>
            <person name="Grigoriev I."/>
            <person name="Riley R."/>
            <person name="Hilden K."/>
        </authorList>
    </citation>
    <scope>NUCLEOTIDE SEQUENCE [LARGE SCALE GENOMIC DNA]</scope>
    <source>
        <strain evidence="3 4">FBCC735</strain>
    </source>
</reference>
<evidence type="ECO:0000313" key="3">
    <source>
        <dbReference type="EMBL" id="OJT06564.1"/>
    </source>
</evidence>
<comment type="caution">
    <text evidence="3">The sequence shown here is derived from an EMBL/GenBank/DDBJ whole genome shotgun (WGS) entry which is preliminary data.</text>
</comment>
<dbReference type="Proteomes" id="UP000184267">
    <property type="component" value="Unassembled WGS sequence"/>
</dbReference>
<name>A0A1M2VG23_TRAPU</name>
<dbReference type="EMBL" id="MNAD01001350">
    <property type="protein sequence ID" value="OJT06179.1"/>
    <property type="molecule type" value="Genomic_DNA"/>
</dbReference>
<dbReference type="EMBL" id="MNAD01001349">
    <property type="protein sequence ID" value="OJT06190.1"/>
    <property type="molecule type" value="Genomic_DNA"/>
</dbReference>
<dbReference type="OMA" id="RIVIHPI"/>
<accession>A0A1M2VG23</accession>
<dbReference type="EMBL" id="MNAD01001303">
    <property type="protein sequence ID" value="OJT06564.1"/>
    <property type="molecule type" value="Genomic_DNA"/>
</dbReference>
<evidence type="ECO:0000313" key="1">
    <source>
        <dbReference type="EMBL" id="OJT06179.1"/>
    </source>
</evidence>
<organism evidence="3 4">
    <name type="scientific">Trametes pubescens</name>
    <name type="common">White-rot fungus</name>
    <dbReference type="NCBI Taxonomy" id="154538"/>
    <lineage>
        <taxon>Eukaryota</taxon>
        <taxon>Fungi</taxon>
        <taxon>Dikarya</taxon>
        <taxon>Basidiomycota</taxon>
        <taxon>Agaricomycotina</taxon>
        <taxon>Agaricomycetes</taxon>
        <taxon>Polyporales</taxon>
        <taxon>Polyporaceae</taxon>
        <taxon>Trametes</taxon>
    </lineage>
</organism>
<proteinExistence type="predicted"/>
<sequence>MTTHSPTLPPSVSTAVLAPPLSVPIAAYGRAGHKPARDMSEHAPATSSEAYIPNPLKMFDRIVIHPVAWPDEALRWMGVPRSLPTTPLTFAHRLSEASMSASARQTFDCVADALRGGKPVPREDLGALVVDAFTSIADAQNVYIYRRARAYLSLGDLRVRMEPMHGFSGSGVAPVLAYLDEAYRKLRREKTVLWRSARAECEEVRQDDEHVEVMDVATLYAMAQEHKRWGVPADADGNYTTRVMYPNNEGNAMILLTAVTPAETVAAVQEGRDMIKRVTYSRQTVDILGAGNAEGWDCSPLLQLIHTLVEEGGRLARKAPTPRWPIGPWAWTTHF</sequence>
<dbReference type="AlphaFoldDB" id="A0A1M2VG23"/>
<evidence type="ECO:0000313" key="2">
    <source>
        <dbReference type="EMBL" id="OJT06190.1"/>
    </source>
</evidence>